<feature type="transmembrane region" description="Helical" evidence="11">
    <location>
        <begin position="138"/>
        <end position="156"/>
    </location>
</feature>
<dbReference type="InterPro" id="IPR000276">
    <property type="entry name" value="GPCR_Rhodpsn"/>
</dbReference>
<evidence type="ECO:0000256" key="4">
    <source>
        <dbReference type="ARBA" id="ARBA00022989"/>
    </source>
</evidence>
<feature type="transmembrane region" description="Helical" evidence="11">
    <location>
        <begin position="692"/>
        <end position="711"/>
    </location>
</feature>
<dbReference type="EMBL" id="CANUEZ050000241">
    <property type="protein sequence ID" value="CAM0512723.1"/>
    <property type="molecule type" value="Genomic_DNA"/>
</dbReference>
<dbReference type="AlphaFoldDB" id="A0ABC9HH23"/>
<feature type="compositionally biased region" description="Polar residues" evidence="10">
    <location>
        <begin position="563"/>
        <end position="574"/>
    </location>
</feature>
<feature type="transmembrane region" description="Helical" evidence="11">
    <location>
        <begin position="56"/>
        <end position="76"/>
    </location>
</feature>
<feature type="region of interest" description="Disordered" evidence="10">
    <location>
        <begin position="524"/>
        <end position="576"/>
    </location>
</feature>
<sequence length="734" mass="83931">MMNFTNATTEIVFQNRFGWVHFWLTLCLLGAFILCTIVGNVFVVAAILLEKHLQGVSNYLILSLAVADLMVATLPMPISAINEVSRDWWLGNALCDFWVCSDVLCCTASIMHLVGIALDRYWAVTNAEYIRKRTAKRIGFMITVFWLLSIAISLPARFTTTRLTSWIQPMDTVNISFDEYIIPDCGINKEYGYTIFSTVVAFYMPMFFIICIYARIYMVAKARIRRSTFRKKTNSPNQQTAAKNMINHNWTKWYDSKASHWTRHYICYNCFGRASDRLSDRWIESEHAKSSVNPSIATSAKKNDAGVSVVSDQYHCYRRKFKKSPSNTKCTREKDKTVKNEVEWRQKTDVISTWKTPCQVAQQKDASIVGAEPNNELTTLQRALCVTRHDRDRNASINIAQCYRCLGRIPPSPVEQTKTVRLVWNRISHSAPPSVFDTSKPSYSSASSSFDSSCYTVNRSDKSDVAAWSSSCSVDNRTKYTGNQTNQKRRFYTVMKTFISHRKKTSLSPNTDVNEPCQVGGLKKSKWTLPKLGSRRRSRGNFRPHKGKPNRRKISKSCRDSPRGQNDNNTSHNDNMFDIRTIQPAEQDITGDTVNKACPTQSNDLLETDDVSGGTIHLEARLKSTVSEVTKLATVTAMVKRERLENQRERKAVITLAIITGCFMLCWLPFFIVALIAPFYDQMKLSKVGQGIVLWLGYSNSLLNPMIYTIFSPDFRNAFRKILFGRYYLRYRDR</sequence>
<gene>
    <name evidence="13" type="ORF">FHB240107_LOCUS13526</name>
</gene>
<feature type="compositionally biased region" description="Basic residues" evidence="10">
    <location>
        <begin position="533"/>
        <end position="556"/>
    </location>
</feature>
<feature type="transmembrane region" description="Helical" evidence="11">
    <location>
        <begin position="20"/>
        <end position="49"/>
    </location>
</feature>
<evidence type="ECO:0000256" key="3">
    <source>
        <dbReference type="ARBA" id="ARBA00022692"/>
    </source>
</evidence>
<dbReference type="Proteomes" id="UP001189180">
    <property type="component" value="Unassembled WGS sequence"/>
</dbReference>
<dbReference type="PANTHER" id="PTHR24248">
    <property type="entry name" value="ADRENERGIC RECEPTOR-RELATED G-PROTEIN COUPLED RECEPTOR"/>
    <property type="match status" value="1"/>
</dbReference>
<feature type="transmembrane region" description="Helical" evidence="11">
    <location>
        <begin position="193"/>
        <end position="216"/>
    </location>
</feature>
<evidence type="ECO:0000256" key="11">
    <source>
        <dbReference type="SAM" id="Phobius"/>
    </source>
</evidence>
<evidence type="ECO:0000256" key="8">
    <source>
        <dbReference type="ARBA" id="ARBA00023224"/>
    </source>
</evidence>
<proteinExistence type="inferred from homology"/>
<dbReference type="Gene3D" id="1.20.1070.10">
    <property type="entry name" value="Rhodopsin 7-helix transmembrane proteins"/>
    <property type="match status" value="2"/>
</dbReference>
<feature type="transmembrane region" description="Helical" evidence="11">
    <location>
        <begin position="653"/>
        <end position="680"/>
    </location>
</feature>
<evidence type="ECO:0000256" key="10">
    <source>
        <dbReference type="SAM" id="MobiDB-lite"/>
    </source>
</evidence>
<evidence type="ECO:0000256" key="2">
    <source>
        <dbReference type="ARBA" id="ARBA00022475"/>
    </source>
</evidence>
<evidence type="ECO:0000256" key="7">
    <source>
        <dbReference type="ARBA" id="ARBA00023170"/>
    </source>
</evidence>
<name>A0ABC9HH23_FASHE</name>
<keyword evidence="14" id="KW-1185">Reference proteome</keyword>
<protein>
    <recommendedName>
        <fullName evidence="12">G-protein coupled receptors family 1 profile domain-containing protein</fullName>
    </recommendedName>
</protein>
<comment type="caution">
    <text evidence="13">The sequence shown here is derived from an EMBL/GenBank/DDBJ whole genome shotgun (WGS) entry which is preliminary data.</text>
</comment>
<feature type="transmembrane region" description="Helical" evidence="11">
    <location>
        <begin position="96"/>
        <end position="118"/>
    </location>
</feature>
<dbReference type="SUPFAM" id="SSF81321">
    <property type="entry name" value="Family A G protein-coupled receptor-like"/>
    <property type="match status" value="1"/>
</dbReference>
<dbReference type="Pfam" id="PF00001">
    <property type="entry name" value="7tm_1"/>
    <property type="match status" value="2"/>
</dbReference>
<keyword evidence="6 11" id="KW-0472">Membrane</keyword>
<comment type="subcellular location">
    <subcellularLocation>
        <location evidence="1">Cell membrane</location>
        <topology evidence="1">Multi-pass membrane protein</topology>
    </subcellularLocation>
</comment>
<evidence type="ECO:0000256" key="9">
    <source>
        <dbReference type="RuleBase" id="RU000688"/>
    </source>
</evidence>
<dbReference type="CDD" id="cd15331">
    <property type="entry name" value="7tmA_5-HT1A_invertebrates"/>
    <property type="match status" value="1"/>
</dbReference>
<keyword evidence="7 9" id="KW-0675">Receptor</keyword>
<evidence type="ECO:0000313" key="13">
    <source>
        <dbReference type="EMBL" id="CAM0512723.1"/>
    </source>
</evidence>
<keyword evidence="8 9" id="KW-0807">Transducer</keyword>
<feature type="domain" description="G-protein coupled receptors family 1 profile" evidence="12">
    <location>
        <begin position="39"/>
        <end position="708"/>
    </location>
</feature>
<evidence type="ECO:0000256" key="5">
    <source>
        <dbReference type="ARBA" id="ARBA00023040"/>
    </source>
</evidence>
<evidence type="ECO:0000259" key="12">
    <source>
        <dbReference type="PROSITE" id="PS50262"/>
    </source>
</evidence>
<keyword evidence="5 9" id="KW-0297">G-protein coupled receptor</keyword>
<organism evidence="13 14">
    <name type="scientific">Fasciola hepatica</name>
    <name type="common">Liver fluke</name>
    <dbReference type="NCBI Taxonomy" id="6192"/>
    <lineage>
        <taxon>Eukaryota</taxon>
        <taxon>Metazoa</taxon>
        <taxon>Spiralia</taxon>
        <taxon>Lophotrochozoa</taxon>
        <taxon>Platyhelminthes</taxon>
        <taxon>Trematoda</taxon>
        <taxon>Digenea</taxon>
        <taxon>Plagiorchiida</taxon>
        <taxon>Echinostomata</taxon>
        <taxon>Echinostomatoidea</taxon>
        <taxon>Fasciolidae</taxon>
        <taxon>Fasciola</taxon>
    </lineage>
</organism>
<dbReference type="GO" id="GO:0004930">
    <property type="term" value="F:G protein-coupled receptor activity"/>
    <property type="evidence" value="ECO:0007669"/>
    <property type="project" value="UniProtKB-KW"/>
</dbReference>
<evidence type="ECO:0000313" key="14">
    <source>
        <dbReference type="Proteomes" id="UP001189180"/>
    </source>
</evidence>
<keyword evidence="2" id="KW-1003">Cell membrane</keyword>
<keyword evidence="4 11" id="KW-1133">Transmembrane helix</keyword>
<evidence type="ECO:0000256" key="1">
    <source>
        <dbReference type="ARBA" id="ARBA00004651"/>
    </source>
</evidence>
<evidence type="ECO:0000256" key="6">
    <source>
        <dbReference type="ARBA" id="ARBA00023136"/>
    </source>
</evidence>
<keyword evidence="3 9" id="KW-0812">Transmembrane</keyword>
<comment type="similarity">
    <text evidence="9">Belongs to the G-protein coupled receptor 1 family.</text>
</comment>
<dbReference type="PROSITE" id="PS50262">
    <property type="entry name" value="G_PROTEIN_RECEP_F1_2"/>
    <property type="match status" value="1"/>
</dbReference>
<dbReference type="PROSITE" id="PS00237">
    <property type="entry name" value="G_PROTEIN_RECEP_F1_1"/>
    <property type="match status" value="1"/>
</dbReference>
<dbReference type="PRINTS" id="PR00237">
    <property type="entry name" value="GPCRRHODOPSN"/>
</dbReference>
<dbReference type="GO" id="GO:0005886">
    <property type="term" value="C:plasma membrane"/>
    <property type="evidence" value="ECO:0007669"/>
    <property type="project" value="UniProtKB-SubCell"/>
</dbReference>
<dbReference type="InterPro" id="IPR017452">
    <property type="entry name" value="GPCR_Rhodpsn_7TM"/>
</dbReference>
<accession>A0ABC9HH23</accession>
<dbReference type="PANTHER" id="PTHR24248:SF200">
    <property type="entry name" value="5-HYDROXYTRYPTAMINE RECEPTOR 1B-LIKE ISOFORM X1"/>
    <property type="match status" value="1"/>
</dbReference>
<reference evidence="13 14" key="1">
    <citation type="submission" date="2024-08" db="EMBL/GenBank/DDBJ databases">
        <authorList>
            <person name="Paterson S."/>
        </authorList>
    </citation>
    <scope>NUCLEOTIDE SEQUENCE [LARGE SCALE GENOMIC DNA]</scope>
</reference>